<sequence length="54" mass="6135">MAKGVVFGRKRKIDRDAVLNMWQQGLGASHISKTMNIARSTVYKVINESKSHLY</sequence>
<reference evidence="2" key="1">
    <citation type="journal article" date="2014" name="Front. Microbiol.">
        <title>High frequency of phylogenetically diverse reductive dehalogenase-homologous genes in deep subseafloor sedimentary metagenomes.</title>
        <authorList>
            <person name="Kawai M."/>
            <person name="Futagami T."/>
            <person name="Toyoda A."/>
            <person name="Takaki Y."/>
            <person name="Nishi S."/>
            <person name="Hori S."/>
            <person name="Arai W."/>
            <person name="Tsubouchi T."/>
            <person name="Morono Y."/>
            <person name="Uchiyama I."/>
            <person name="Ito T."/>
            <person name="Fujiyama A."/>
            <person name="Inagaki F."/>
            <person name="Takami H."/>
        </authorList>
    </citation>
    <scope>NUCLEOTIDE SEQUENCE</scope>
    <source>
        <strain evidence="2">Expedition CK06-06</strain>
    </source>
</reference>
<dbReference type="GO" id="GO:0003677">
    <property type="term" value="F:DNA binding"/>
    <property type="evidence" value="ECO:0007669"/>
    <property type="project" value="InterPro"/>
</dbReference>
<accession>X1K3I5</accession>
<gene>
    <name evidence="2" type="ORF">S03H2_71378</name>
</gene>
<evidence type="ECO:0000259" key="1">
    <source>
        <dbReference type="Pfam" id="PF02796"/>
    </source>
</evidence>
<comment type="caution">
    <text evidence="2">The sequence shown here is derived from an EMBL/GenBank/DDBJ whole genome shotgun (WGS) entry which is preliminary data.</text>
</comment>
<dbReference type="InterPro" id="IPR006120">
    <property type="entry name" value="Resolvase_HTH_dom"/>
</dbReference>
<protein>
    <recommendedName>
        <fullName evidence="1">Resolvase HTH domain-containing protein</fullName>
    </recommendedName>
</protein>
<name>X1K3I5_9ZZZZ</name>
<dbReference type="InterPro" id="IPR009057">
    <property type="entry name" value="Homeodomain-like_sf"/>
</dbReference>
<dbReference type="Gene3D" id="1.10.10.60">
    <property type="entry name" value="Homeodomain-like"/>
    <property type="match status" value="1"/>
</dbReference>
<evidence type="ECO:0000313" key="2">
    <source>
        <dbReference type="EMBL" id="GAI01562.1"/>
    </source>
</evidence>
<dbReference type="GO" id="GO:0000150">
    <property type="term" value="F:DNA strand exchange activity"/>
    <property type="evidence" value="ECO:0007669"/>
    <property type="project" value="InterPro"/>
</dbReference>
<proteinExistence type="predicted"/>
<organism evidence="2">
    <name type="scientific">marine sediment metagenome</name>
    <dbReference type="NCBI Taxonomy" id="412755"/>
    <lineage>
        <taxon>unclassified sequences</taxon>
        <taxon>metagenomes</taxon>
        <taxon>ecological metagenomes</taxon>
    </lineage>
</organism>
<dbReference type="EMBL" id="BARU01047744">
    <property type="protein sequence ID" value="GAI01562.1"/>
    <property type="molecule type" value="Genomic_DNA"/>
</dbReference>
<dbReference type="Pfam" id="PF02796">
    <property type="entry name" value="HTH_7"/>
    <property type="match status" value="1"/>
</dbReference>
<dbReference type="SUPFAM" id="SSF46689">
    <property type="entry name" value="Homeodomain-like"/>
    <property type="match status" value="1"/>
</dbReference>
<dbReference type="AlphaFoldDB" id="X1K3I5"/>
<feature type="domain" description="Resolvase HTH" evidence="1">
    <location>
        <begin position="8"/>
        <end position="48"/>
    </location>
</feature>